<dbReference type="SUPFAM" id="SSF81901">
    <property type="entry name" value="HCP-like"/>
    <property type="match status" value="1"/>
</dbReference>
<dbReference type="Gene3D" id="1.25.40.10">
    <property type="entry name" value="Tetratricopeptide repeat domain"/>
    <property type="match status" value="1"/>
</dbReference>
<accession>A0A9D9GWN0</accession>
<gene>
    <name evidence="1" type="ORF">IAC61_05315</name>
</gene>
<dbReference type="EMBL" id="JADINA010000033">
    <property type="protein sequence ID" value="MBO8426713.1"/>
    <property type="molecule type" value="Genomic_DNA"/>
</dbReference>
<proteinExistence type="predicted"/>
<dbReference type="InterPro" id="IPR011990">
    <property type="entry name" value="TPR-like_helical_dom_sf"/>
</dbReference>
<dbReference type="Proteomes" id="UP000823634">
    <property type="component" value="Unassembled WGS sequence"/>
</dbReference>
<reference evidence="1" key="1">
    <citation type="submission" date="2020-10" db="EMBL/GenBank/DDBJ databases">
        <authorList>
            <person name="Gilroy R."/>
        </authorList>
    </citation>
    <scope>NUCLEOTIDE SEQUENCE</scope>
    <source>
        <strain evidence="1">17113</strain>
    </source>
</reference>
<protein>
    <submittedName>
        <fullName evidence="1">Sel1 repeat family protein</fullName>
    </submittedName>
</protein>
<evidence type="ECO:0000313" key="1">
    <source>
        <dbReference type="EMBL" id="MBO8426713.1"/>
    </source>
</evidence>
<dbReference type="Pfam" id="PF08238">
    <property type="entry name" value="Sel1"/>
    <property type="match status" value="3"/>
</dbReference>
<reference evidence="1" key="2">
    <citation type="journal article" date="2021" name="PeerJ">
        <title>Extensive microbial diversity within the chicken gut microbiome revealed by metagenomics and culture.</title>
        <authorList>
            <person name="Gilroy R."/>
            <person name="Ravi A."/>
            <person name="Getino M."/>
            <person name="Pursley I."/>
            <person name="Horton D.L."/>
            <person name="Alikhan N.F."/>
            <person name="Baker D."/>
            <person name="Gharbi K."/>
            <person name="Hall N."/>
            <person name="Watson M."/>
            <person name="Adriaenssens E.M."/>
            <person name="Foster-Nyarko E."/>
            <person name="Jarju S."/>
            <person name="Secka A."/>
            <person name="Antonio M."/>
            <person name="Oren A."/>
            <person name="Chaudhuri R.R."/>
            <person name="La Ragione R."/>
            <person name="Hildebrand F."/>
            <person name="Pallen M.J."/>
        </authorList>
    </citation>
    <scope>NUCLEOTIDE SEQUENCE</scope>
    <source>
        <strain evidence="1">17113</strain>
    </source>
</reference>
<comment type="caution">
    <text evidence="1">The sequence shown here is derived from an EMBL/GenBank/DDBJ whole genome shotgun (WGS) entry which is preliminary data.</text>
</comment>
<dbReference type="AlphaFoldDB" id="A0A9D9GWN0"/>
<evidence type="ECO:0000313" key="2">
    <source>
        <dbReference type="Proteomes" id="UP000823634"/>
    </source>
</evidence>
<sequence length="452" mass="50582">MNSLKHKQKDIAPKPHLAEGELKAYLDHTSDNELEILSSSKVGCLSCGAVYSARDVHDWADEGGKMKAVCAHCGLPTVVGDASGLKIDKKSLDRLRRQPGYKAFDESNIEAIRDFCARYAEGKIAEDAKNEELFLFYCQKLCKQHDPIAIMDLADFYMRGGMSGKPDYDKALSYYELPEVAYSPLSLINKAIIFKRGSAKRKPNIAKCCDSLEKAALLGSVKARYMLSDLYTVGDGKREDPFFAFSLLESCYNFAYPVYLKKGFDPDADLGEIAIRLMQHYYYGIGTPVDMDAALAFAMVFTFCLALNKGEYCDAVLDEVDAILSDVSKKRGYTFGELVQDYDTFNDSLYLMPESMLKHIGKLDFNQKEGTLSFSLNCLSPFLLVDLANLSVKRVNKGATFVFDRVASIQIQEPRTPVSFNYSIAEDGSLSFYRLDEDDPIATIYFKKDGEQ</sequence>
<organism evidence="1 2">
    <name type="scientific">Candidatus Alloenteromonas pullistercoris</name>
    <dbReference type="NCBI Taxonomy" id="2840785"/>
    <lineage>
        <taxon>Bacteria</taxon>
        <taxon>Bacillati</taxon>
        <taxon>Bacillota</taxon>
        <taxon>Bacillota incertae sedis</taxon>
        <taxon>Candidatus Alloenteromonas</taxon>
    </lineage>
</organism>
<name>A0A9D9GWN0_9FIRM</name>
<dbReference type="InterPro" id="IPR006597">
    <property type="entry name" value="Sel1-like"/>
</dbReference>